<accession>A0AAD9JKC4</accession>
<gene>
    <name evidence="8" type="ORF">LSH36_278g06048</name>
</gene>
<reference evidence="8" key="1">
    <citation type="journal article" date="2023" name="Mol. Biol. Evol.">
        <title>Third-Generation Sequencing Reveals the Adaptive Role of the Epigenome in Three Deep-Sea Polychaetes.</title>
        <authorList>
            <person name="Perez M."/>
            <person name="Aroh O."/>
            <person name="Sun Y."/>
            <person name="Lan Y."/>
            <person name="Juniper S.K."/>
            <person name="Young C.R."/>
            <person name="Angers B."/>
            <person name="Qian P.Y."/>
        </authorList>
    </citation>
    <scope>NUCLEOTIDE SEQUENCE</scope>
    <source>
        <strain evidence="8">P08H-3</strain>
    </source>
</reference>
<evidence type="ECO:0000313" key="8">
    <source>
        <dbReference type="EMBL" id="KAK2154070.1"/>
    </source>
</evidence>
<feature type="domain" description="Sphingomyelin phosphodiesterase C-terminal" evidence="7">
    <location>
        <begin position="509"/>
        <end position="627"/>
    </location>
</feature>
<dbReference type="GO" id="GO:0046513">
    <property type="term" value="P:ceramide biosynthetic process"/>
    <property type="evidence" value="ECO:0007669"/>
    <property type="project" value="TreeGrafter"/>
</dbReference>
<dbReference type="PANTHER" id="PTHR10340:SF34">
    <property type="entry name" value="SPHINGOMYELIN PHOSPHODIESTERASE"/>
    <property type="match status" value="1"/>
</dbReference>
<dbReference type="EMBL" id="JAODUP010000278">
    <property type="protein sequence ID" value="KAK2154070.1"/>
    <property type="molecule type" value="Genomic_DNA"/>
</dbReference>
<evidence type="ECO:0000256" key="4">
    <source>
        <dbReference type="ARBA" id="ARBA00022801"/>
    </source>
</evidence>
<organism evidence="8 9">
    <name type="scientific">Paralvinella palmiformis</name>
    <dbReference type="NCBI Taxonomy" id="53620"/>
    <lineage>
        <taxon>Eukaryota</taxon>
        <taxon>Metazoa</taxon>
        <taxon>Spiralia</taxon>
        <taxon>Lophotrochozoa</taxon>
        <taxon>Annelida</taxon>
        <taxon>Polychaeta</taxon>
        <taxon>Sedentaria</taxon>
        <taxon>Canalipalpata</taxon>
        <taxon>Terebellida</taxon>
        <taxon>Terebelliformia</taxon>
        <taxon>Alvinellidae</taxon>
        <taxon>Paralvinella</taxon>
    </lineage>
</organism>
<evidence type="ECO:0000256" key="1">
    <source>
        <dbReference type="ARBA" id="ARBA00004613"/>
    </source>
</evidence>
<protein>
    <recommendedName>
        <fullName evidence="10">Sphingomyelin phosphodiesterase</fullName>
    </recommendedName>
</protein>
<dbReference type="GO" id="GO:0016020">
    <property type="term" value="C:membrane"/>
    <property type="evidence" value="ECO:0007669"/>
    <property type="project" value="GOC"/>
</dbReference>
<comment type="similarity">
    <text evidence="2">Belongs to the acid sphingomyelinase family.</text>
</comment>
<dbReference type="InterPro" id="IPR045473">
    <property type="entry name" value="ASM_C"/>
</dbReference>
<evidence type="ECO:0000256" key="2">
    <source>
        <dbReference type="ARBA" id="ARBA00008234"/>
    </source>
</evidence>
<name>A0AAD9JKC4_9ANNE</name>
<sequence>MLEKIQTLWPIGDSEMTHSDLECPEYGQYPCEVTPSSAPNDSLSEPDSVLTDTWHNLVYHLGNDSKECENCLTFWTLMKNLACGGIEWSTVRDIVIQWCIENLPLHPDVCNGTVSIQGKHIYCIILQADPRHFCESINACSPPDDRTGRPPISERTPWAVKDKLLMEGKWPRKRSNNAKTPEVDKYVKIAALADVHVQINHVVGSAVECETDVCCLEDYPGNGSARYWGEYTCNLPLHTLQLFLERVRGIHPDFVIFAGDIPPHTMWDETETSQLNCSEIIVDAMTKTFGPDLRVYPAVGNHEMYPSNLFSTRIGETQRMIQRFTEIWSKPAGFNPTNNVTFSEMSYYTLPVPGHDKLRIVTINTELYWQEKIILNSPNLFRLFWECHPVSWRVLLLTVSVSRYTMNFYSTINEPIDENEHHKQWINNTLREARKNDEKVIVISHHPVGGSDVIVRSARWWEAIINEYHDVIVLHVSGHTHFDELKLNFNPLTMQAVGINHVAPSANTMSYINPSLVMYYLDPYNYSLIEYESFHLEIKDQDQSIGVPPAIAFGYSSREEYGMLDLSPESYRDLVLRFIEDDQLFQRYRQNMKSGAVPDEPCNYTCKVTDICNIWFPEFDEAMECVKYAPPPDQITTITEPSTTTIYVDTANTVVLNTITIWTLLISLYSF</sequence>
<dbReference type="InterPro" id="IPR011001">
    <property type="entry name" value="Saposin-like"/>
</dbReference>
<dbReference type="Pfam" id="PF00149">
    <property type="entry name" value="Metallophos"/>
    <property type="match status" value="1"/>
</dbReference>
<evidence type="ECO:0000259" key="6">
    <source>
        <dbReference type="Pfam" id="PF00149"/>
    </source>
</evidence>
<dbReference type="GO" id="GO:0005615">
    <property type="term" value="C:extracellular space"/>
    <property type="evidence" value="ECO:0007669"/>
    <property type="project" value="TreeGrafter"/>
</dbReference>
<keyword evidence="9" id="KW-1185">Reference proteome</keyword>
<keyword evidence="5" id="KW-0325">Glycoprotein</keyword>
<dbReference type="InterPro" id="IPR004843">
    <property type="entry name" value="Calcineurin-like_PHP"/>
</dbReference>
<keyword evidence="4" id="KW-0378">Hydrolase</keyword>
<evidence type="ECO:0000256" key="5">
    <source>
        <dbReference type="ARBA" id="ARBA00023180"/>
    </source>
</evidence>
<comment type="subcellular location">
    <subcellularLocation>
        <location evidence="1">Secreted</location>
    </subcellularLocation>
</comment>
<dbReference type="InterPro" id="IPR029052">
    <property type="entry name" value="Metallo-depent_PP-like"/>
</dbReference>
<dbReference type="Pfam" id="PF19272">
    <property type="entry name" value="ASMase_C"/>
    <property type="match status" value="1"/>
</dbReference>
<keyword evidence="3" id="KW-0964">Secreted</keyword>
<proteinExistence type="inferred from homology"/>
<feature type="domain" description="Calcineurin-like phosphoesterase" evidence="6">
    <location>
        <begin position="188"/>
        <end position="481"/>
    </location>
</feature>
<dbReference type="GO" id="GO:0061750">
    <property type="term" value="F:acid sphingomyelin phosphodiesterase activity"/>
    <property type="evidence" value="ECO:0007669"/>
    <property type="project" value="TreeGrafter"/>
</dbReference>
<evidence type="ECO:0000259" key="7">
    <source>
        <dbReference type="Pfam" id="PF19272"/>
    </source>
</evidence>
<comment type="caution">
    <text evidence="8">The sequence shown here is derived from an EMBL/GenBank/DDBJ whole genome shotgun (WGS) entry which is preliminary data.</text>
</comment>
<dbReference type="GO" id="GO:0005764">
    <property type="term" value="C:lysosome"/>
    <property type="evidence" value="ECO:0007669"/>
    <property type="project" value="TreeGrafter"/>
</dbReference>
<dbReference type="SUPFAM" id="SSF47862">
    <property type="entry name" value="Saposin"/>
    <property type="match status" value="1"/>
</dbReference>
<dbReference type="AlphaFoldDB" id="A0AAD9JKC4"/>
<dbReference type="PANTHER" id="PTHR10340">
    <property type="entry name" value="SPHINGOMYELIN PHOSPHODIESTERASE"/>
    <property type="match status" value="1"/>
</dbReference>
<evidence type="ECO:0008006" key="10">
    <source>
        <dbReference type="Google" id="ProtNLM"/>
    </source>
</evidence>
<dbReference type="GO" id="GO:0006685">
    <property type="term" value="P:sphingomyelin catabolic process"/>
    <property type="evidence" value="ECO:0007669"/>
    <property type="project" value="TreeGrafter"/>
</dbReference>
<evidence type="ECO:0000313" key="9">
    <source>
        <dbReference type="Proteomes" id="UP001208570"/>
    </source>
</evidence>
<evidence type="ECO:0000256" key="3">
    <source>
        <dbReference type="ARBA" id="ARBA00022525"/>
    </source>
</evidence>
<dbReference type="Gene3D" id="3.60.21.10">
    <property type="match status" value="1"/>
</dbReference>
<dbReference type="SUPFAM" id="SSF56300">
    <property type="entry name" value="Metallo-dependent phosphatases"/>
    <property type="match status" value="1"/>
</dbReference>
<dbReference type="Proteomes" id="UP001208570">
    <property type="component" value="Unassembled WGS sequence"/>
</dbReference>